<evidence type="ECO:0000313" key="2">
    <source>
        <dbReference type="EMBL" id="OLR64686.1"/>
    </source>
</evidence>
<organism evidence="2 3">
    <name type="scientific">Peptoniphilus porci</name>
    <dbReference type="NCBI Taxonomy" id="2652280"/>
    <lineage>
        <taxon>Bacteria</taxon>
        <taxon>Bacillati</taxon>
        <taxon>Bacillota</taxon>
        <taxon>Tissierellia</taxon>
        <taxon>Tissierellales</taxon>
        <taxon>Peptoniphilaceae</taxon>
        <taxon>Peptoniphilus</taxon>
    </lineage>
</organism>
<feature type="region of interest" description="Disordered" evidence="1">
    <location>
        <begin position="25"/>
        <end position="186"/>
    </location>
</feature>
<accession>A0A1U7LZG5</accession>
<evidence type="ECO:0000313" key="3">
    <source>
        <dbReference type="Proteomes" id="UP000187166"/>
    </source>
</evidence>
<dbReference type="AlphaFoldDB" id="A0A1U7LZG5"/>
<dbReference type="EMBL" id="MJIH01000001">
    <property type="protein sequence ID" value="OLR64686.1"/>
    <property type="molecule type" value="Genomic_DNA"/>
</dbReference>
<proteinExistence type="predicted"/>
<gene>
    <name evidence="2" type="ORF">BIV18_03610</name>
</gene>
<feature type="compositionally biased region" description="Basic and acidic residues" evidence="1">
    <location>
        <begin position="32"/>
        <end position="78"/>
    </location>
</feature>
<dbReference type="Proteomes" id="UP000187166">
    <property type="component" value="Unassembled WGS sequence"/>
</dbReference>
<name>A0A1U7LZG5_9FIRM</name>
<feature type="compositionally biased region" description="Basic and acidic residues" evidence="1">
    <location>
        <begin position="90"/>
        <end position="154"/>
    </location>
</feature>
<feature type="compositionally biased region" description="Basic residues" evidence="1">
    <location>
        <begin position="79"/>
        <end position="89"/>
    </location>
</feature>
<reference evidence="2 3" key="1">
    <citation type="journal article" date="2016" name="Appl. Environ. Microbiol.">
        <title>Function and Phylogeny of Bacterial Butyryl Coenzyme A:Acetate Transferases and Their Diversity in the Proximal Colon of Swine.</title>
        <authorList>
            <person name="Trachsel J."/>
            <person name="Bayles D.O."/>
            <person name="Looft T."/>
            <person name="Levine U.Y."/>
            <person name="Allen H.K."/>
        </authorList>
    </citation>
    <scope>NUCLEOTIDE SEQUENCE [LARGE SCALE GENOMIC DNA]</scope>
    <source>
        <strain evidence="2 3">35-6-1</strain>
    </source>
</reference>
<protein>
    <submittedName>
        <fullName evidence="2">Uncharacterized protein</fullName>
    </submittedName>
</protein>
<keyword evidence="3" id="KW-1185">Reference proteome</keyword>
<comment type="caution">
    <text evidence="2">The sequence shown here is derived from an EMBL/GenBank/DDBJ whole genome shotgun (WGS) entry which is preliminary data.</text>
</comment>
<feature type="compositionally biased region" description="Basic and acidic residues" evidence="1">
    <location>
        <begin position="162"/>
        <end position="186"/>
    </location>
</feature>
<sequence>MGGLIIVVAIIVIVCYIMWRKNQNKNTPTAKKSIETKEKPSVEKVHKTEEIKNDDVIRKDDSVRNSKVKEENKYDASRKKDRAKKRREKRNSESKEIFEVPSEKTEDNKVEPKANVTKDKAKEPVKKVETKADDSNNKTSEPAKKVEPKDDDSINKISKPAKKVEPKADDSNNKTNEPAKKVETKAEKVNSINEKYSHIINALGENPWDIDKGKISVKVEDVKTKKSLDAEEFENMDFKESLTVEKLIEFLNCVSTNPTILKRKENIIYDFTTKKEDEIKKIAKRYSLENYNFEKATSVLTVHKESSKILEITDILTSEEKRIYFETKF</sequence>
<dbReference type="STRING" id="1465756.BIV18_03610"/>
<evidence type="ECO:0000256" key="1">
    <source>
        <dbReference type="SAM" id="MobiDB-lite"/>
    </source>
</evidence>